<gene>
    <name evidence="2" type="ORF">CSKR_200960</name>
</gene>
<evidence type="ECO:0000256" key="1">
    <source>
        <dbReference type="SAM" id="Phobius"/>
    </source>
</evidence>
<feature type="transmembrane region" description="Helical" evidence="1">
    <location>
        <begin position="56"/>
        <end position="83"/>
    </location>
</feature>
<comment type="caution">
    <text evidence="2">The sequence shown here is derived from an EMBL/GenBank/DDBJ whole genome shotgun (WGS) entry which is preliminary data.</text>
</comment>
<accession>A0A8T1MKR7</accession>
<proteinExistence type="predicted"/>
<dbReference type="EMBL" id="NIRI02000042">
    <property type="protein sequence ID" value="KAG5449425.1"/>
    <property type="molecule type" value="Genomic_DNA"/>
</dbReference>
<keyword evidence="1" id="KW-0472">Membrane</keyword>
<organism evidence="2 3">
    <name type="scientific">Clonorchis sinensis</name>
    <name type="common">Chinese liver fluke</name>
    <dbReference type="NCBI Taxonomy" id="79923"/>
    <lineage>
        <taxon>Eukaryota</taxon>
        <taxon>Metazoa</taxon>
        <taxon>Spiralia</taxon>
        <taxon>Lophotrochozoa</taxon>
        <taxon>Platyhelminthes</taxon>
        <taxon>Trematoda</taxon>
        <taxon>Digenea</taxon>
        <taxon>Opisthorchiida</taxon>
        <taxon>Opisthorchiata</taxon>
        <taxon>Opisthorchiidae</taxon>
        <taxon>Clonorchis</taxon>
    </lineage>
</organism>
<evidence type="ECO:0000313" key="3">
    <source>
        <dbReference type="Proteomes" id="UP000286415"/>
    </source>
</evidence>
<evidence type="ECO:0000313" key="2">
    <source>
        <dbReference type="EMBL" id="KAG5449425.1"/>
    </source>
</evidence>
<keyword evidence="1" id="KW-1133">Transmembrane helix</keyword>
<sequence length="99" mass="11300">MCCMHTLSLALFHNPEHLPHSLPQQLLFCDPPPFYTFDTNNHRPYPMFAFSRICEIIIFLNPLVITSVLVSVCFLGFCLLPYLCSYFLVCLSSDGHSSI</sequence>
<reference evidence="2 3" key="1">
    <citation type="journal article" date="2018" name="Biotechnol. Adv.">
        <title>Improved genomic resources and new bioinformatic workflow for the carcinogenic parasite Clonorchis sinensis: Biotechnological implications.</title>
        <authorList>
            <person name="Wang D."/>
            <person name="Korhonen P.K."/>
            <person name="Gasser R.B."/>
            <person name="Young N.D."/>
        </authorList>
    </citation>
    <scope>NUCLEOTIDE SEQUENCE [LARGE SCALE GENOMIC DNA]</scope>
    <source>
        <strain evidence="2">Cs-k2</strain>
    </source>
</reference>
<protein>
    <submittedName>
        <fullName evidence="2">Uncharacterized protein</fullName>
    </submittedName>
</protein>
<reference evidence="2 3" key="2">
    <citation type="journal article" date="2021" name="Genomics">
        <title>High-quality reference genome for Clonorchis sinensis.</title>
        <authorList>
            <person name="Young N.D."/>
            <person name="Stroehlein A.J."/>
            <person name="Kinkar L."/>
            <person name="Wang T."/>
            <person name="Sohn W.M."/>
            <person name="Chang B.C.H."/>
            <person name="Kaur P."/>
            <person name="Weisz D."/>
            <person name="Dudchenko O."/>
            <person name="Aiden E.L."/>
            <person name="Korhonen P.K."/>
            <person name="Gasser R.B."/>
        </authorList>
    </citation>
    <scope>NUCLEOTIDE SEQUENCE [LARGE SCALE GENOMIC DNA]</scope>
    <source>
        <strain evidence="2">Cs-k2</strain>
    </source>
</reference>
<dbReference type="AlphaFoldDB" id="A0A8T1MKR7"/>
<name>A0A8T1MKR7_CLOSI</name>
<dbReference type="Proteomes" id="UP000286415">
    <property type="component" value="Unassembled WGS sequence"/>
</dbReference>
<keyword evidence="1" id="KW-0812">Transmembrane</keyword>
<keyword evidence="3" id="KW-1185">Reference proteome</keyword>